<dbReference type="OrthoDB" id="5419617at2759"/>
<gene>
    <name evidence="1" type="primary">jg16782</name>
    <name evidence="1" type="ORF">PAEG_LOCUS17007</name>
</gene>
<reference evidence="1" key="1">
    <citation type="submission" date="2022-03" db="EMBL/GenBank/DDBJ databases">
        <authorList>
            <person name="Lindestad O."/>
        </authorList>
    </citation>
    <scope>NUCLEOTIDE SEQUENCE</scope>
</reference>
<accession>A0A8S4RY00</accession>
<evidence type="ECO:0000313" key="1">
    <source>
        <dbReference type="EMBL" id="CAH2240417.1"/>
    </source>
</evidence>
<sequence>MEADETPTHVMLECTGVTEQRKIYLGSSATIPEVLSTWAVFWDSRTSLHGWSSEQQWEISRAETAQREEEEAFTFTITKPYIRTIPLHSLENISHIPSLANNSPPSLFFA</sequence>
<proteinExistence type="predicted"/>
<dbReference type="AlphaFoldDB" id="A0A8S4RY00"/>
<evidence type="ECO:0000313" key="2">
    <source>
        <dbReference type="Proteomes" id="UP000838756"/>
    </source>
</evidence>
<keyword evidence="2" id="KW-1185">Reference proteome</keyword>
<comment type="caution">
    <text evidence="1">The sequence shown here is derived from an EMBL/GenBank/DDBJ whole genome shotgun (WGS) entry which is preliminary data.</text>
</comment>
<dbReference type="Proteomes" id="UP000838756">
    <property type="component" value="Unassembled WGS sequence"/>
</dbReference>
<dbReference type="EMBL" id="CAKXAJ010025505">
    <property type="protein sequence ID" value="CAH2240417.1"/>
    <property type="molecule type" value="Genomic_DNA"/>
</dbReference>
<protein>
    <submittedName>
        <fullName evidence="1">Jg16782 protein</fullName>
    </submittedName>
</protein>
<name>A0A8S4RY00_9NEOP</name>
<organism evidence="1 2">
    <name type="scientific">Pararge aegeria aegeria</name>
    <dbReference type="NCBI Taxonomy" id="348720"/>
    <lineage>
        <taxon>Eukaryota</taxon>
        <taxon>Metazoa</taxon>
        <taxon>Ecdysozoa</taxon>
        <taxon>Arthropoda</taxon>
        <taxon>Hexapoda</taxon>
        <taxon>Insecta</taxon>
        <taxon>Pterygota</taxon>
        <taxon>Neoptera</taxon>
        <taxon>Endopterygota</taxon>
        <taxon>Lepidoptera</taxon>
        <taxon>Glossata</taxon>
        <taxon>Ditrysia</taxon>
        <taxon>Papilionoidea</taxon>
        <taxon>Nymphalidae</taxon>
        <taxon>Satyrinae</taxon>
        <taxon>Satyrini</taxon>
        <taxon>Parargina</taxon>
        <taxon>Pararge</taxon>
    </lineage>
</organism>